<evidence type="ECO:0000256" key="6">
    <source>
        <dbReference type="SAM" id="SignalP"/>
    </source>
</evidence>
<dbReference type="FunCoup" id="A0A6P7I4F9">
    <property type="interactions" value="15"/>
</dbReference>
<dbReference type="InterPro" id="IPR013106">
    <property type="entry name" value="Ig_V-set"/>
</dbReference>
<dbReference type="OrthoDB" id="8958824at2759"/>
<dbReference type="InterPro" id="IPR013783">
    <property type="entry name" value="Ig-like_fold"/>
</dbReference>
<sequence length="274" mass="30157">MRLLIFFLFLQASQTASLEEVSANLGGKITLHSGANVSWKLTTIEWSIYTNNTWIATYQNENVNVERVSRYKGRLHLNTTTGDLTINNVTTKDAMDYTVELSSDTQGTGKTINLKVKKPLQNPTISTHTNPIKQACVVVLDCVSQDNGVNLSWHVNPTVDNITRANGSHTELFALIDTRENSAGVSFTCTSSKDSVNASTVVTLNCKDSEVTPPAPVTSLPMQTSRQRDGIYYLLTYLGGAATVVLIIVLKKKYVTAENPLCKRLSILFCFCKN</sequence>
<dbReference type="InterPro" id="IPR003599">
    <property type="entry name" value="Ig_sub"/>
</dbReference>
<name>A0A6P7I4F9_9TELE</name>
<feature type="chain" id="PRO_5028057671" evidence="6">
    <location>
        <begin position="19"/>
        <end position="274"/>
    </location>
</feature>
<feature type="transmembrane region" description="Helical" evidence="5">
    <location>
        <begin position="230"/>
        <end position="250"/>
    </location>
</feature>
<dbReference type="GO" id="GO:0016020">
    <property type="term" value="C:membrane"/>
    <property type="evidence" value="ECO:0007669"/>
    <property type="project" value="UniProtKB-SubCell"/>
</dbReference>
<feature type="signal peptide" evidence="6">
    <location>
        <begin position="1"/>
        <end position="18"/>
    </location>
</feature>
<gene>
    <name evidence="9" type="primary">LOC114436669</name>
</gene>
<keyword evidence="4" id="KW-0325">Glycoprotein</keyword>
<keyword evidence="5" id="KW-1133">Transmembrane helix</keyword>
<dbReference type="SUPFAM" id="SSF48726">
    <property type="entry name" value="Immunoglobulin"/>
    <property type="match status" value="1"/>
</dbReference>
<keyword evidence="2 6" id="KW-0732">Signal</keyword>
<dbReference type="RefSeq" id="XP_028262895.1">
    <property type="nucleotide sequence ID" value="XM_028407094.1"/>
</dbReference>
<dbReference type="AlphaFoldDB" id="A0A6P7I4F9"/>
<evidence type="ECO:0000256" key="2">
    <source>
        <dbReference type="ARBA" id="ARBA00022729"/>
    </source>
</evidence>
<dbReference type="InParanoid" id="A0A6P7I4F9"/>
<dbReference type="Gene3D" id="2.60.40.10">
    <property type="entry name" value="Immunoglobulins"/>
    <property type="match status" value="1"/>
</dbReference>
<evidence type="ECO:0000313" key="9">
    <source>
        <dbReference type="RefSeq" id="XP_028262895.1"/>
    </source>
</evidence>
<protein>
    <submittedName>
        <fullName evidence="9">Uncharacterized protein LOC114436669</fullName>
    </submittedName>
</protein>
<accession>A0A6P7I4F9</accession>
<evidence type="ECO:0000259" key="7">
    <source>
        <dbReference type="SMART" id="SM00409"/>
    </source>
</evidence>
<dbReference type="InterPro" id="IPR015631">
    <property type="entry name" value="CD2/SLAM_rcpt"/>
</dbReference>
<evidence type="ECO:0000313" key="8">
    <source>
        <dbReference type="Proteomes" id="UP000515145"/>
    </source>
</evidence>
<reference evidence="9" key="1">
    <citation type="submission" date="2025-08" db="UniProtKB">
        <authorList>
            <consortium name="RefSeq"/>
        </authorList>
    </citation>
    <scope>IDENTIFICATION</scope>
</reference>
<dbReference type="Proteomes" id="UP000515145">
    <property type="component" value="Chromosome 5"/>
</dbReference>
<keyword evidence="5" id="KW-0812">Transmembrane</keyword>
<keyword evidence="8" id="KW-1185">Reference proteome</keyword>
<dbReference type="Pfam" id="PF07686">
    <property type="entry name" value="V-set"/>
    <property type="match status" value="1"/>
</dbReference>
<evidence type="ECO:0000256" key="1">
    <source>
        <dbReference type="ARBA" id="ARBA00004370"/>
    </source>
</evidence>
<dbReference type="PANTHER" id="PTHR12080:SF59">
    <property type="entry name" value="HEPATIC AND GLIAL CELL ADHESION MOLECULE"/>
    <property type="match status" value="1"/>
</dbReference>
<dbReference type="InterPro" id="IPR036179">
    <property type="entry name" value="Ig-like_dom_sf"/>
</dbReference>
<dbReference type="GeneID" id="114436669"/>
<dbReference type="PANTHER" id="PTHR12080">
    <property type="entry name" value="SIGNALING LYMPHOCYTIC ACTIVATION MOLECULE"/>
    <property type="match status" value="1"/>
</dbReference>
<feature type="domain" description="Immunoglobulin" evidence="7">
    <location>
        <begin position="18"/>
        <end position="117"/>
    </location>
</feature>
<comment type="subcellular location">
    <subcellularLocation>
        <location evidence="1">Membrane</location>
    </subcellularLocation>
</comment>
<evidence type="ECO:0000256" key="3">
    <source>
        <dbReference type="ARBA" id="ARBA00023136"/>
    </source>
</evidence>
<keyword evidence="3 5" id="KW-0472">Membrane</keyword>
<dbReference type="SMART" id="SM00409">
    <property type="entry name" value="IG"/>
    <property type="match status" value="1"/>
</dbReference>
<evidence type="ECO:0000256" key="4">
    <source>
        <dbReference type="ARBA" id="ARBA00023180"/>
    </source>
</evidence>
<organism evidence="8 9">
    <name type="scientific">Parambassis ranga</name>
    <name type="common">Indian glassy fish</name>
    <dbReference type="NCBI Taxonomy" id="210632"/>
    <lineage>
        <taxon>Eukaryota</taxon>
        <taxon>Metazoa</taxon>
        <taxon>Chordata</taxon>
        <taxon>Craniata</taxon>
        <taxon>Vertebrata</taxon>
        <taxon>Euteleostomi</taxon>
        <taxon>Actinopterygii</taxon>
        <taxon>Neopterygii</taxon>
        <taxon>Teleostei</taxon>
        <taxon>Neoteleostei</taxon>
        <taxon>Acanthomorphata</taxon>
        <taxon>Ovalentaria</taxon>
        <taxon>Ambassidae</taxon>
        <taxon>Parambassis</taxon>
    </lineage>
</organism>
<dbReference type="GO" id="GO:0005911">
    <property type="term" value="C:cell-cell junction"/>
    <property type="evidence" value="ECO:0007669"/>
    <property type="project" value="TreeGrafter"/>
</dbReference>
<evidence type="ECO:0000256" key="5">
    <source>
        <dbReference type="SAM" id="Phobius"/>
    </source>
</evidence>
<proteinExistence type="predicted"/>